<dbReference type="Gene3D" id="2.50.20.10">
    <property type="entry name" value="Lipoprotein localisation LolA/LolB/LppX"/>
    <property type="match status" value="1"/>
</dbReference>
<evidence type="ECO:0000313" key="1">
    <source>
        <dbReference type="EMBL" id="SHJ15581.1"/>
    </source>
</evidence>
<proteinExistence type="predicted"/>
<reference evidence="1 2" key="1">
    <citation type="submission" date="2016-11" db="EMBL/GenBank/DDBJ databases">
        <authorList>
            <person name="Jaros S."/>
            <person name="Januszkiewicz K."/>
            <person name="Wedrychowicz H."/>
        </authorList>
    </citation>
    <scope>NUCLEOTIDE SEQUENCE [LARGE SCALE GENOMIC DNA]</scope>
    <source>
        <strain evidence="1 2">DSM 21864</strain>
    </source>
</reference>
<gene>
    <name evidence="1" type="ORF">SAMN05444401_2317</name>
</gene>
<dbReference type="PIRSF" id="PIRSF033729">
    <property type="entry name" value="UCP033729"/>
    <property type="match status" value="1"/>
</dbReference>
<keyword evidence="2" id="KW-1185">Reference proteome</keyword>
<evidence type="ECO:0000313" key="2">
    <source>
        <dbReference type="Proteomes" id="UP000184080"/>
    </source>
</evidence>
<protein>
    <submittedName>
        <fullName evidence="1">Outer membrane lipoprotein-sorting protein</fullName>
    </submittedName>
</protein>
<keyword evidence="1" id="KW-0449">Lipoprotein</keyword>
<name>A0A1M6H086_9CLOT</name>
<dbReference type="EMBL" id="FQZO01000003">
    <property type="protein sequence ID" value="SHJ15581.1"/>
    <property type="molecule type" value="Genomic_DNA"/>
</dbReference>
<dbReference type="RefSeq" id="WP_083599854.1">
    <property type="nucleotide sequence ID" value="NZ_FQZO01000003.1"/>
</dbReference>
<dbReference type="NCBIfam" id="NF041287">
    <property type="entry name" value="lipo_GerS_rel"/>
    <property type="match status" value="1"/>
</dbReference>
<dbReference type="OrthoDB" id="2047841at2"/>
<dbReference type="Proteomes" id="UP000184080">
    <property type="component" value="Unassembled WGS sequence"/>
</dbReference>
<dbReference type="AlphaFoldDB" id="A0A1M6H086"/>
<organism evidence="1 2">
    <name type="scientific">Clostridium amylolyticum</name>
    <dbReference type="NCBI Taxonomy" id="1121298"/>
    <lineage>
        <taxon>Bacteria</taxon>
        <taxon>Bacillati</taxon>
        <taxon>Bacillota</taxon>
        <taxon>Clostridia</taxon>
        <taxon>Eubacteriales</taxon>
        <taxon>Clostridiaceae</taxon>
        <taxon>Clostridium</taxon>
    </lineage>
</organism>
<dbReference type="STRING" id="1121298.SAMN05444401_2317"/>
<accession>A0A1M6H086</accession>
<dbReference type="InterPro" id="IPR014584">
    <property type="entry name" value="UCP033729"/>
</dbReference>
<sequence length="203" mass="24245">MKKKLVIVALVFLVVIAVIFSIFYKRRIDTPQEYVDYLRFIQCYSTDVNYFVTNDKGQFQEKAKIFYDAKKGYRLELGNERVHIYKDDEILVKDINNDKTYKLKRDFDEFYKWAFLRDFIELIYTNEEVKIYSKNKEGKNCLFIELYIPGGNKNIDKGILQVNTETKAPEKISILDFKGNLKAEIIYSNFKFEKEMDADLFKF</sequence>